<reference evidence="2" key="1">
    <citation type="submission" date="2016-06" db="EMBL/GenBank/DDBJ databases">
        <authorList>
            <person name="Berg J.A."/>
            <person name="Grossarth S.E."/>
            <person name="Jarvis T.M."/>
            <person name="Merrill B.D."/>
            <person name="Breakwell D.P."/>
            <person name="Hope S."/>
            <person name="Grose J.H."/>
        </authorList>
    </citation>
    <scope>NUCLEOTIDE SEQUENCE [LARGE SCALE GENOMIC DNA]</scope>
</reference>
<sequence>MSELVFDFTTGCYRDGKELAVGESSRNRIPDEWDIPLDNGLIYDYGLGGYIPAGQLVASEAVKTEALRKAFDGVFKNVTIDRRLATKIRLYVSGVFNREGNVEWFGSNLLGVHTIRFYDSDRNRLFDEVLEVDEDLLEAEIAQTKTINADWAVAGNTFNLTIAYMIHAMYPKFSDKEIYGAAVDLVKLLQFKFYSSIYYHFFPKPVDLPAAEAAYSMLSLKFDIRRMGNWGLHMTDRAEYFVSKECPHYNEVKAFNHPDLLIRFITDLNTRTKQTVKDYYAVLDAVRRSNARVLSQSSRIDLDGESIIRDKVTALNTAKQTLIDSSYDINNFYKEELARVALEMVPKASPVAMKTVLFYIASLPLGKQRSEVESIMNDALAHAFDLIVTNRINFKDVAFLLNRMRALYQSSKSTNEYVLSLRDRLEKLVKKETHLTHTAALAAVRNALLLYFLVRAIAS</sequence>
<evidence type="ECO:0000313" key="2">
    <source>
        <dbReference type="Proteomes" id="UP000203302"/>
    </source>
</evidence>
<protein>
    <submittedName>
        <fullName evidence="1">Uncharacterized protein</fullName>
    </submittedName>
</protein>
<dbReference type="KEGG" id="vg:29069395"/>
<dbReference type="GeneID" id="29069395"/>
<organism evidence="1 2">
    <name type="scientific">Erwinia phage vB_EamM_Huxley</name>
    <dbReference type="NCBI Taxonomy" id="1883373"/>
    <lineage>
        <taxon>Viruses</taxon>
        <taxon>Duplodnaviria</taxon>
        <taxon>Heunggongvirae</taxon>
        <taxon>Uroviricota</taxon>
        <taxon>Caudoviricetes</taxon>
        <taxon>Chimalliviridae</taxon>
        <taxon>Machinavirus</taxon>
        <taxon>Machinavirus machina</taxon>
    </lineage>
</organism>
<gene>
    <name evidence="1" type="ORF">HUXLEY_273</name>
</gene>
<proteinExistence type="predicted"/>
<dbReference type="EMBL" id="KX397368">
    <property type="protein sequence ID" value="ANZ49355.1"/>
    <property type="molecule type" value="Genomic_DNA"/>
</dbReference>
<accession>A0A1B2IDS5</accession>
<dbReference type="RefSeq" id="YP_009293241.1">
    <property type="nucleotide sequence ID" value="NC_031127.1"/>
</dbReference>
<dbReference type="Proteomes" id="UP000203302">
    <property type="component" value="Segment"/>
</dbReference>
<dbReference type="OrthoDB" id="2949at10239"/>
<evidence type="ECO:0000313" key="1">
    <source>
        <dbReference type="EMBL" id="ANZ49355.1"/>
    </source>
</evidence>
<name>A0A1B2IDS5_9CAUD</name>